<feature type="transmembrane region" description="Helical" evidence="8">
    <location>
        <begin position="752"/>
        <end position="773"/>
    </location>
</feature>
<dbReference type="SUPFAM" id="SSF103473">
    <property type="entry name" value="MFS general substrate transporter"/>
    <property type="match status" value="2"/>
</dbReference>
<feature type="transmembrane region" description="Helical" evidence="8">
    <location>
        <begin position="714"/>
        <end position="732"/>
    </location>
</feature>
<evidence type="ECO:0000256" key="6">
    <source>
        <dbReference type="ARBA" id="ARBA00022989"/>
    </source>
</evidence>
<keyword evidence="6 8" id="KW-1133">Transmembrane helix</keyword>
<feature type="transmembrane region" description="Helical" evidence="8">
    <location>
        <begin position="853"/>
        <end position="871"/>
    </location>
</feature>
<dbReference type="InterPro" id="IPR003663">
    <property type="entry name" value="Sugar/inositol_transpt"/>
</dbReference>
<dbReference type="EMBL" id="JBAMMX010000025">
    <property type="protein sequence ID" value="KAK6915524.1"/>
    <property type="molecule type" value="Genomic_DNA"/>
</dbReference>
<feature type="transmembrane region" description="Helical" evidence="8">
    <location>
        <begin position="574"/>
        <end position="595"/>
    </location>
</feature>
<dbReference type="Proteomes" id="UP001370490">
    <property type="component" value="Unassembled WGS sequence"/>
</dbReference>
<feature type="transmembrane region" description="Helical" evidence="8">
    <location>
        <begin position="513"/>
        <end position="533"/>
    </location>
</feature>
<comment type="caution">
    <text evidence="10">The sequence shown here is derived from an EMBL/GenBank/DDBJ whole genome shotgun (WGS) entry which is preliminary data.</text>
</comment>
<dbReference type="InterPro" id="IPR005828">
    <property type="entry name" value="MFS_sugar_transport-like"/>
</dbReference>
<dbReference type="InterPro" id="IPR050549">
    <property type="entry name" value="MFS_Trehalose_Transporter"/>
</dbReference>
<feature type="transmembrane region" description="Helical" evidence="8">
    <location>
        <begin position="359"/>
        <end position="378"/>
    </location>
</feature>
<feature type="transmembrane region" description="Helical" evidence="8">
    <location>
        <begin position="390"/>
        <end position="408"/>
    </location>
</feature>
<evidence type="ECO:0000256" key="7">
    <source>
        <dbReference type="ARBA" id="ARBA00023136"/>
    </source>
</evidence>
<dbReference type="InterPro" id="IPR020846">
    <property type="entry name" value="MFS_dom"/>
</dbReference>
<feature type="transmembrane region" description="Helical" evidence="8">
    <location>
        <begin position="785"/>
        <end position="810"/>
    </location>
</feature>
<feature type="domain" description="Major facilitator superfamily (MFS) profile" evidence="9">
    <location>
        <begin position="390"/>
        <end position="875"/>
    </location>
</feature>
<dbReference type="GO" id="GO:0016020">
    <property type="term" value="C:membrane"/>
    <property type="evidence" value="ECO:0007669"/>
    <property type="project" value="UniProtKB-SubCell"/>
</dbReference>
<keyword evidence="3" id="KW-0813">Transport</keyword>
<feature type="transmembrane region" description="Helical" evidence="8">
    <location>
        <begin position="54"/>
        <end position="75"/>
    </location>
</feature>
<evidence type="ECO:0000256" key="4">
    <source>
        <dbReference type="ARBA" id="ARBA00022597"/>
    </source>
</evidence>
<dbReference type="InterPro" id="IPR005829">
    <property type="entry name" value="Sugar_transporter_CS"/>
</dbReference>
<evidence type="ECO:0000256" key="2">
    <source>
        <dbReference type="ARBA" id="ARBA00010992"/>
    </source>
</evidence>
<feature type="transmembrane region" description="Helical" evidence="8">
    <location>
        <begin position="323"/>
        <end position="347"/>
    </location>
</feature>
<keyword evidence="5 8" id="KW-0812">Transmembrane</keyword>
<dbReference type="InterPro" id="IPR036259">
    <property type="entry name" value="MFS_trans_sf"/>
</dbReference>
<dbReference type="PANTHER" id="PTHR48021:SF25">
    <property type="entry name" value="SUGAR TRANSPORTER ERD6-LIKE 5"/>
    <property type="match status" value="1"/>
</dbReference>
<dbReference type="PROSITE" id="PS50850">
    <property type="entry name" value="MFS"/>
    <property type="match status" value="1"/>
</dbReference>
<feature type="transmembrane region" description="Helical" evidence="8">
    <location>
        <begin position="485"/>
        <end position="507"/>
    </location>
</feature>
<comment type="subcellular location">
    <subcellularLocation>
        <location evidence="1">Membrane</location>
        <topology evidence="1">Multi-pass membrane protein</topology>
    </subcellularLocation>
</comment>
<dbReference type="InterPro" id="IPR044775">
    <property type="entry name" value="MFS_ERD6/Tret1-like"/>
</dbReference>
<evidence type="ECO:0000256" key="1">
    <source>
        <dbReference type="ARBA" id="ARBA00004141"/>
    </source>
</evidence>
<evidence type="ECO:0000256" key="8">
    <source>
        <dbReference type="SAM" id="Phobius"/>
    </source>
</evidence>
<organism evidence="10 11">
    <name type="scientific">Dillenia turbinata</name>
    <dbReference type="NCBI Taxonomy" id="194707"/>
    <lineage>
        <taxon>Eukaryota</taxon>
        <taxon>Viridiplantae</taxon>
        <taxon>Streptophyta</taxon>
        <taxon>Embryophyta</taxon>
        <taxon>Tracheophyta</taxon>
        <taxon>Spermatophyta</taxon>
        <taxon>Magnoliopsida</taxon>
        <taxon>eudicotyledons</taxon>
        <taxon>Gunneridae</taxon>
        <taxon>Pentapetalae</taxon>
        <taxon>Dilleniales</taxon>
        <taxon>Dilleniaceae</taxon>
        <taxon>Dillenia</taxon>
    </lineage>
</organism>
<accession>A0AAN8YUB7</accession>
<keyword evidence="4 10" id="KW-0762">Sugar transport</keyword>
<dbReference type="Gene3D" id="1.20.1250.20">
    <property type="entry name" value="MFS general substrate transporter like domains"/>
    <property type="match status" value="3"/>
</dbReference>
<name>A0AAN8YUB7_9MAGN</name>
<sequence>MWRVDMDRQIVVLSTVRNGENEMAGIRGSDPWTGYSSQAESGIMKDLGLSLAEYSVFGSILTVGGMIGAIICGKLMDLFGRKGTMSFAEGFCIMGWLAIAFSQGAWLLYLGRLSLGIGNAILYYVVPVYIAEISLKHFRGGFVALNQNMINWGLLALIGAIPPLLQFLGLFLIPESPRWLESPIFLDMLLLLSNNVSNSLLDPGLNRKPQTATKKPVSRCFPEKICPCTSCKHSRENSVGVGLMALQQLSGEKGIAYYASSIFTTAGTIKPIPIHETDSAIGTTAMAIIQIPSTGLAIPLIDILGRRPLLLDFQWWNDTTPTLVFIGILIFSAAFTFGMSGVPWAIMSEIFPINIKASAGSLANATSWFLSWVVSYSFNFMMEWSSTGTFFIFACICGLTVLFVAKLVPETKGRTLEEIQVSVTRSSQEENENAIGNGEVVLGDSSSSATVTLYLSTMVAVCGTFGPGCSAGYTSQAESGIMEELGLTVAEAMSFAEGFCIMGWLAIAFSQGAWLLYLGRLSLGIGNAILYYVVPVYIAEISPKYFRGGFVALNQFVYCCGMSTIFFVGNMINWRLLALIGAIPPLLQFLGLFLIPESPRWLAKIGQEEGCKFIIQRLRGENADITQEVADIRDYIESLKLQPGNQFLDVFQRKYAHALLVGVGLMALQQLSGEKGIAYYASSIFTAAGTIRPKPINETDKLIKILDRKAHENLFILAGFSSAIGTTAMAIIQIPSTGLAIPLIDILGRRPLLLASAVGTTFACSLIGMSFLFEDFQWWNDTTPTLVFIGILIFSAAFTFGMSGVPWAIMSEIFPINIKASAGSLANATSWFLSWVVSYSFNFMMEWSSTGTFFIFACICGLTVPFVAKLVPETKGRTLEEIQVSVTRSSQEESSAEAL</sequence>
<evidence type="ECO:0000259" key="9">
    <source>
        <dbReference type="PROSITE" id="PS50850"/>
    </source>
</evidence>
<evidence type="ECO:0000313" key="11">
    <source>
        <dbReference type="Proteomes" id="UP001370490"/>
    </source>
</evidence>
<feature type="transmembrane region" description="Helical" evidence="8">
    <location>
        <begin position="545"/>
        <end position="568"/>
    </location>
</feature>
<reference evidence="10 11" key="1">
    <citation type="submission" date="2023-12" db="EMBL/GenBank/DDBJ databases">
        <title>A high-quality genome assembly for Dillenia turbinata (Dilleniales).</title>
        <authorList>
            <person name="Chanderbali A."/>
        </authorList>
    </citation>
    <scope>NUCLEOTIDE SEQUENCE [LARGE SCALE GENOMIC DNA]</scope>
    <source>
        <strain evidence="10">LSX21</strain>
        <tissue evidence="10">Leaf</tissue>
    </source>
</reference>
<feature type="transmembrane region" description="Helical" evidence="8">
    <location>
        <begin position="113"/>
        <end position="131"/>
    </location>
</feature>
<dbReference type="PRINTS" id="PR00171">
    <property type="entry name" value="SUGRTRNSPORT"/>
</dbReference>
<keyword evidence="7 8" id="KW-0472">Membrane</keyword>
<keyword evidence="11" id="KW-1185">Reference proteome</keyword>
<dbReference type="AlphaFoldDB" id="A0AAN8YUB7"/>
<dbReference type="Pfam" id="PF00083">
    <property type="entry name" value="Sugar_tr"/>
    <property type="match status" value="4"/>
</dbReference>
<evidence type="ECO:0000256" key="3">
    <source>
        <dbReference type="ARBA" id="ARBA00022448"/>
    </source>
</evidence>
<comment type="similarity">
    <text evidence="2">Belongs to the major facilitator superfamily. Sugar transporter (TC 2.A.1.1) family.</text>
</comment>
<dbReference type="GO" id="GO:0051119">
    <property type="term" value="F:sugar transmembrane transporter activity"/>
    <property type="evidence" value="ECO:0007669"/>
    <property type="project" value="InterPro"/>
</dbReference>
<proteinExistence type="inferred from homology"/>
<evidence type="ECO:0000313" key="10">
    <source>
        <dbReference type="EMBL" id="KAK6915524.1"/>
    </source>
</evidence>
<dbReference type="PROSITE" id="PS00216">
    <property type="entry name" value="SUGAR_TRANSPORT_1"/>
    <property type="match status" value="1"/>
</dbReference>
<feature type="transmembrane region" description="Helical" evidence="8">
    <location>
        <begin position="152"/>
        <end position="173"/>
    </location>
</feature>
<gene>
    <name evidence="10" type="ORF">RJ641_020641</name>
</gene>
<dbReference type="PANTHER" id="PTHR48021">
    <property type="match status" value="1"/>
</dbReference>
<protein>
    <submittedName>
        <fullName evidence="10">Major facilitator, sugar transporter-like</fullName>
    </submittedName>
</protein>
<evidence type="ECO:0000256" key="5">
    <source>
        <dbReference type="ARBA" id="ARBA00022692"/>
    </source>
</evidence>
<feature type="transmembrane region" description="Helical" evidence="8">
    <location>
        <begin position="87"/>
        <end position="107"/>
    </location>
</feature>
<dbReference type="CDD" id="cd17358">
    <property type="entry name" value="MFS_GLUT6_8_Class3_like"/>
    <property type="match status" value="1"/>
</dbReference>